<comment type="caution">
    <text evidence="6">The sequence shown here is derived from an EMBL/GenBank/DDBJ whole genome shotgun (WGS) entry which is preliminary data.</text>
</comment>
<keyword evidence="4" id="KW-0539">Nucleus</keyword>
<evidence type="ECO:0000256" key="2">
    <source>
        <dbReference type="ARBA" id="ARBA00023015"/>
    </source>
</evidence>
<dbReference type="SUPFAM" id="SSF51197">
    <property type="entry name" value="Clavaminate synthase-like"/>
    <property type="match status" value="1"/>
</dbReference>
<dbReference type="GO" id="GO:0005634">
    <property type="term" value="C:nucleus"/>
    <property type="evidence" value="ECO:0007669"/>
    <property type="project" value="UniProtKB-SubCell"/>
</dbReference>
<evidence type="ECO:0000256" key="1">
    <source>
        <dbReference type="ARBA" id="ARBA00004123"/>
    </source>
</evidence>
<reference evidence="6" key="2">
    <citation type="submission" date="2020-02" db="EMBL/GenBank/DDBJ databases">
        <authorList>
            <person name="Gilchrist C.L.M."/>
            <person name="Chooi Y.-H."/>
        </authorList>
    </citation>
    <scope>NUCLEOTIDE SEQUENCE</scope>
    <source>
        <strain evidence="6">MST-FP2251</strain>
    </source>
</reference>
<gene>
    <name evidence="6" type="ORF">FE257_003152</name>
</gene>
<evidence type="ECO:0000259" key="5">
    <source>
        <dbReference type="PROSITE" id="PS51184"/>
    </source>
</evidence>
<dbReference type="InterPro" id="IPR018866">
    <property type="entry name" value="Znf-4CXXC_R1"/>
</dbReference>
<organism evidence="6 7">
    <name type="scientific">Aspergillus nanangensis</name>
    <dbReference type="NCBI Taxonomy" id="2582783"/>
    <lineage>
        <taxon>Eukaryota</taxon>
        <taxon>Fungi</taxon>
        <taxon>Dikarya</taxon>
        <taxon>Ascomycota</taxon>
        <taxon>Pezizomycotina</taxon>
        <taxon>Eurotiomycetes</taxon>
        <taxon>Eurotiomycetidae</taxon>
        <taxon>Eurotiales</taxon>
        <taxon>Aspergillaceae</taxon>
        <taxon>Aspergillus</taxon>
        <taxon>Aspergillus subgen. Circumdati</taxon>
    </lineage>
</organism>
<feature type="domain" description="JmjC" evidence="5">
    <location>
        <begin position="178"/>
        <end position="351"/>
    </location>
</feature>
<name>A0AAD4CBV1_ASPNN</name>
<proteinExistence type="predicted"/>
<dbReference type="Gene3D" id="2.60.120.650">
    <property type="entry name" value="Cupin"/>
    <property type="match status" value="1"/>
</dbReference>
<dbReference type="InterPro" id="IPR003347">
    <property type="entry name" value="JmjC_dom"/>
</dbReference>
<evidence type="ECO:0000256" key="3">
    <source>
        <dbReference type="ARBA" id="ARBA00023163"/>
    </source>
</evidence>
<dbReference type="EMBL" id="VCAU01000157">
    <property type="protein sequence ID" value="KAF9883599.1"/>
    <property type="molecule type" value="Genomic_DNA"/>
</dbReference>
<comment type="subcellular location">
    <subcellularLocation>
        <location evidence="1">Nucleus</location>
    </subcellularLocation>
</comment>
<keyword evidence="7" id="KW-1185">Reference proteome</keyword>
<sequence>MPSQRSRAAFQPIAPDLDVEALVDSTPSFEFVPRMDCNSIDNLGLKTFERLVLGRVILGGKPLVIGGFNERLDLSIFSEGWLRTNYSSKKEDARDLTAKSNVELSIGHYLNNMPLLTNQWNEHNYTDTHKQRLYLKDIDCPPEWCDALKKAIPPSLFYLNQSPPEDFRGPGANLFSTDDDSTIQIASKQPIAKAGDLMSCLPPQMRAQNLMCYIGHEGTYTPAHQEMCASLGQNIMVEASDGSLEGGQPTKPGSSIWFMTESKDRKDVSEYWMSALGHDIDIEDHFAQINAWKLAPFTTYIVEQRPGDLILIPPLAAHQVWNRGTRTMKVAWNRTTVQTLDLALNEALPHARMVCRDEQYKNKAIVYCSLQHYSTLLKGIEAHASHPEVQMLRQEFQDLFVLYTRVFDMSMWAEQFRWKELKSNYDAWRDQLIGLGCPSEDYKTSKMIMFDVNTKTLAETCQEQLKLRPFVDITKPDIPRIEETAGDSENISPAHKRRKINSSISTGNVGRCHICRCAEPMWKLASCSECHLKYCYGSLFRAFNIQPKDVMELYHWKCPKCEKICSCAACRRIHNMKPVEPSSTLLGHDTSKIADPRSVQVLFDYRQSNLRWLKKTGDNETYQLRKHQEEADAHRSLSLVEHSIQIEQLSPATDPNAGHFWLQDPVISDFVEDMPLDPVLASLDSSFMAADSFKMWGSIQEVDGCE</sequence>
<dbReference type="AlphaFoldDB" id="A0AAD4CBV1"/>
<protein>
    <recommendedName>
        <fullName evidence="5">JmjC domain-containing protein</fullName>
    </recommendedName>
</protein>
<dbReference type="Proteomes" id="UP001194746">
    <property type="component" value="Unassembled WGS sequence"/>
</dbReference>
<dbReference type="PROSITE" id="PS51184">
    <property type="entry name" value="JMJC"/>
    <property type="match status" value="1"/>
</dbReference>
<evidence type="ECO:0000313" key="7">
    <source>
        <dbReference type="Proteomes" id="UP001194746"/>
    </source>
</evidence>
<keyword evidence="3" id="KW-0804">Transcription</keyword>
<evidence type="ECO:0000313" key="6">
    <source>
        <dbReference type="EMBL" id="KAF9883599.1"/>
    </source>
</evidence>
<accession>A0AAD4CBV1</accession>
<reference evidence="6" key="1">
    <citation type="journal article" date="2019" name="Beilstein J. Org. Chem.">
        <title>Nanangenines: drimane sesquiterpenoids as the dominant metabolite cohort of a novel Australian fungus, Aspergillus nanangensis.</title>
        <authorList>
            <person name="Lacey H.J."/>
            <person name="Gilchrist C.L.M."/>
            <person name="Crombie A."/>
            <person name="Kalaitzis J.A."/>
            <person name="Vuong D."/>
            <person name="Rutledge P.J."/>
            <person name="Turner P."/>
            <person name="Pitt J.I."/>
            <person name="Lacey E."/>
            <person name="Chooi Y.H."/>
            <person name="Piggott A.M."/>
        </authorList>
    </citation>
    <scope>NUCLEOTIDE SEQUENCE</scope>
    <source>
        <strain evidence="6">MST-FP2251</strain>
    </source>
</reference>
<dbReference type="SMART" id="SM00558">
    <property type="entry name" value="JmjC"/>
    <property type="match status" value="1"/>
</dbReference>
<keyword evidence="2" id="KW-0805">Transcription regulation</keyword>
<evidence type="ECO:0000256" key="4">
    <source>
        <dbReference type="ARBA" id="ARBA00023242"/>
    </source>
</evidence>
<dbReference type="Pfam" id="PF10497">
    <property type="entry name" value="zf-4CXXC_R1"/>
    <property type="match status" value="1"/>
</dbReference>